<evidence type="ECO:0000313" key="2">
    <source>
        <dbReference type="EMBL" id="QIF92889.1"/>
    </source>
</evidence>
<dbReference type="Proteomes" id="UP000503287">
    <property type="component" value="Chromosome"/>
</dbReference>
<gene>
    <name evidence="2" type="ORF">GTH24_02855</name>
</gene>
<evidence type="ECO:0000313" key="3">
    <source>
        <dbReference type="Proteomes" id="UP000503287"/>
    </source>
</evidence>
<dbReference type="RefSeq" id="WP_164525927.1">
    <property type="nucleotide sequence ID" value="NZ_CP047344.1"/>
</dbReference>
<sequence>MNKVSRLASIPYELNLDKESKLKKITSYLFNGIPFSRYGDKHIIKGNEVIDSHVWTIIDAIKRPDIAILLDIFETEYCCLWKGKSAENYSYYAPYLVKLKLEHPFTNWLFDNSIENPIGIYLRSRLSLKELSYQLRKFNQIFDEEKNKWLMFRYYDPLTVKKLLPYLPVKDYIQFMDNILFILADDIRANQFLILQ</sequence>
<organism evidence="2 3">
    <name type="scientific">Proteus vulgaris</name>
    <dbReference type="NCBI Taxonomy" id="585"/>
    <lineage>
        <taxon>Bacteria</taxon>
        <taxon>Pseudomonadati</taxon>
        <taxon>Pseudomonadota</taxon>
        <taxon>Gammaproteobacteria</taxon>
        <taxon>Enterobacterales</taxon>
        <taxon>Morganellaceae</taxon>
        <taxon>Proteus</taxon>
    </lineage>
</organism>
<dbReference type="AlphaFoldDB" id="A0A6G6SIK5"/>
<dbReference type="Pfam" id="PF13503">
    <property type="entry name" value="DUF4123"/>
    <property type="match status" value="1"/>
</dbReference>
<dbReference type="InterPro" id="IPR025391">
    <property type="entry name" value="DUF4123"/>
</dbReference>
<dbReference type="EMBL" id="CP047344">
    <property type="protein sequence ID" value="QIF92889.1"/>
    <property type="molecule type" value="Genomic_DNA"/>
</dbReference>
<keyword evidence="3" id="KW-1185">Reference proteome</keyword>
<name>A0A6G6SIK5_PROVU</name>
<feature type="domain" description="DUF4123" evidence="1">
    <location>
        <begin position="55"/>
        <end position="167"/>
    </location>
</feature>
<evidence type="ECO:0000259" key="1">
    <source>
        <dbReference type="Pfam" id="PF13503"/>
    </source>
</evidence>
<proteinExistence type="predicted"/>
<protein>
    <submittedName>
        <fullName evidence="2">DUF4123 domain-containing protein</fullName>
    </submittedName>
</protein>
<accession>A0A6G6SIK5</accession>
<reference evidence="2 3" key="1">
    <citation type="submission" date="2020-01" db="EMBL/GenBank/DDBJ databases">
        <title>The genomic epidemiology of tigecycline resistance gene tet(X) variants in a swine farm in China.</title>
        <authorList>
            <person name="Peng K."/>
            <person name="Li R."/>
        </authorList>
    </citation>
    <scope>NUCLEOTIDE SEQUENCE [LARGE SCALE GENOMIC DNA]</scope>
    <source>
        <strain evidence="2 3">ZN3</strain>
    </source>
</reference>